<dbReference type="SMART" id="SM00220">
    <property type="entry name" value="S_TKc"/>
    <property type="match status" value="1"/>
</dbReference>
<dbReference type="SUPFAM" id="SSF50998">
    <property type="entry name" value="Quinoprotein alcohol dehydrogenase-like"/>
    <property type="match status" value="1"/>
</dbReference>
<dbReference type="Proteomes" id="UP000195880">
    <property type="component" value="Chromosome"/>
</dbReference>
<keyword evidence="2" id="KW-0677">Repeat</keyword>
<feature type="region of interest" description="Disordered" evidence="7">
    <location>
        <begin position="279"/>
        <end position="301"/>
    </location>
</feature>
<keyword evidence="10" id="KW-1185">Reference proteome</keyword>
<reference evidence="9 10" key="1">
    <citation type="submission" date="2017-05" db="EMBL/GenBank/DDBJ databases">
        <title>Streptomyces alboflavus Genome sequencing and assembly.</title>
        <authorList>
            <person name="Wang Y."/>
            <person name="Du B."/>
            <person name="Ding Y."/>
            <person name="Liu H."/>
            <person name="Hou Q."/>
            <person name="Liu K."/>
            <person name="Wang C."/>
            <person name="Yao L."/>
        </authorList>
    </citation>
    <scope>NUCLEOTIDE SEQUENCE [LARGE SCALE GENOMIC DNA]</scope>
    <source>
        <strain evidence="9 10">MDJK44</strain>
    </source>
</reference>
<dbReference type="InterPro" id="IPR019775">
    <property type="entry name" value="WD40_repeat_CS"/>
</dbReference>
<organism evidence="9 10">
    <name type="scientific">Streptomyces alboflavus</name>
    <dbReference type="NCBI Taxonomy" id="67267"/>
    <lineage>
        <taxon>Bacteria</taxon>
        <taxon>Bacillati</taxon>
        <taxon>Actinomycetota</taxon>
        <taxon>Actinomycetes</taxon>
        <taxon>Kitasatosporales</taxon>
        <taxon>Streptomycetaceae</taxon>
        <taxon>Streptomyces</taxon>
    </lineage>
</organism>
<dbReference type="PROSITE" id="PS50011">
    <property type="entry name" value="PROTEIN_KINASE_DOM"/>
    <property type="match status" value="1"/>
</dbReference>
<evidence type="ECO:0000256" key="1">
    <source>
        <dbReference type="ARBA" id="ARBA00022574"/>
    </source>
</evidence>
<dbReference type="EMBL" id="CP021748">
    <property type="protein sequence ID" value="ARX86534.1"/>
    <property type="molecule type" value="Genomic_DNA"/>
</dbReference>
<dbReference type="PROSITE" id="PS00108">
    <property type="entry name" value="PROTEIN_KINASE_ST"/>
    <property type="match status" value="1"/>
</dbReference>
<dbReference type="SUPFAM" id="SSF56112">
    <property type="entry name" value="Protein kinase-like (PK-like)"/>
    <property type="match status" value="1"/>
</dbReference>
<evidence type="ECO:0000256" key="5">
    <source>
        <dbReference type="PROSITE-ProRule" id="PRU00221"/>
    </source>
</evidence>
<dbReference type="RefSeq" id="WP_087885901.1">
    <property type="nucleotide sequence ID" value="NZ_CP021748.1"/>
</dbReference>
<feature type="repeat" description="WD" evidence="5">
    <location>
        <begin position="399"/>
        <end position="440"/>
    </location>
</feature>
<dbReference type="InterPro" id="IPR015943">
    <property type="entry name" value="WD40/YVTN_repeat-like_dom_sf"/>
</dbReference>
<dbReference type="PROSITE" id="PS50294">
    <property type="entry name" value="WD_REPEATS_REGION"/>
    <property type="match status" value="4"/>
</dbReference>
<feature type="repeat" description="WD" evidence="5">
    <location>
        <begin position="525"/>
        <end position="566"/>
    </location>
</feature>
<dbReference type="PANTHER" id="PTHR19879:SF9">
    <property type="entry name" value="TRANSCRIPTION INITIATION FACTOR TFIID SUBUNIT 5"/>
    <property type="match status" value="1"/>
</dbReference>
<dbReference type="Pfam" id="PF00400">
    <property type="entry name" value="WD40"/>
    <property type="match status" value="6"/>
</dbReference>
<evidence type="ECO:0000259" key="8">
    <source>
        <dbReference type="PROSITE" id="PS50011"/>
    </source>
</evidence>
<dbReference type="PANTHER" id="PTHR19879">
    <property type="entry name" value="TRANSCRIPTION INITIATION FACTOR TFIID"/>
    <property type="match status" value="1"/>
</dbReference>
<dbReference type="InterPro" id="IPR011047">
    <property type="entry name" value="Quinoprotein_ADH-like_sf"/>
</dbReference>
<dbReference type="InterPro" id="IPR001680">
    <property type="entry name" value="WD40_rpt"/>
</dbReference>
<sequence length="604" mass="64411">MELSGVTLAGRYELKELLGRGGMGEVWRGHDRSLLRRDVAVKVLPTPVGTDAVRRFQREAATLAGLQHPGITVVHDAGEHDGFLFIVMELLRGQDVARLMAGHRAGVPVERAVGLARQTAVALAAAHDSGVVHRDLKPGNLFVRPGDHIKICDFGIARSADASAVLTTVGHVVGTPLYMAPEQWRAEEPAAPADLYSLGCVLYELLTGRPPFTSDASLYALMHHHVTETPRPPRELRPELPVELDDLVLALLAKDPGDRPDAAALARRLAAPNGTADAIEAAPTTRPAHATSPAPAPRRSTRGSFLTAVARRTLSGHRTAVLSLAYSPDGRTLASGGGDKYVRLWDPDDGEAHEPLPTGNSHRALVAFSPDGRILATACGHHLRLWHGQEFVERLVVKYPGWNRVASAVAFSPDGRILATGGSDGAIRLWNPHTGDAVREMRWPGGWVQRIAFSPDGRGLAGGGQSRTSRLWDTATGESRWEIPGRTADTALAFSPDGGILATAPVGDLLVHLKDPDTGKDRRTVDAHAQGATALAFSPDGRILATAGGNGLIRLWDPDTGDQRIALTGHAGEVLCLAFAPDGRTLASAGEDQVIRLWDIITEP</sequence>
<evidence type="ECO:0000256" key="6">
    <source>
        <dbReference type="PROSITE-ProRule" id="PRU10141"/>
    </source>
</evidence>
<proteinExistence type="predicted"/>
<dbReference type="SMART" id="SM00320">
    <property type="entry name" value="WD40"/>
    <property type="match status" value="6"/>
</dbReference>
<protein>
    <recommendedName>
        <fullName evidence="8">Protein kinase domain-containing protein</fullName>
    </recommendedName>
</protein>
<dbReference type="InterPro" id="IPR008271">
    <property type="entry name" value="Ser/Thr_kinase_AS"/>
</dbReference>
<evidence type="ECO:0000256" key="7">
    <source>
        <dbReference type="SAM" id="MobiDB-lite"/>
    </source>
</evidence>
<dbReference type="eggNOG" id="COG0515">
    <property type="taxonomic scope" value="Bacteria"/>
</dbReference>
<dbReference type="InterPro" id="IPR000719">
    <property type="entry name" value="Prot_kinase_dom"/>
</dbReference>
<dbReference type="Gene3D" id="3.30.200.20">
    <property type="entry name" value="Phosphorylase Kinase, domain 1"/>
    <property type="match status" value="1"/>
</dbReference>
<dbReference type="InterPro" id="IPR011009">
    <property type="entry name" value="Kinase-like_dom_sf"/>
</dbReference>
<dbReference type="PRINTS" id="PR00320">
    <property type="entry name" value="GPROTEINBRPT"/>
</dbReference>
<evidence type="ECO:0000313" key="10">
    <source>
        <dbReference type="Proteomes" id="UP000195880"/>
    </source>
</evidence>
<gene>
    <name evidence="9" type="ORF">SMD44_06006</name>
</gene>
<feature type="repeat" description="WD" evidence="5">
    <location>
        <begin position="314"/>
        <end position="355"/>
    </location>
</feature>
<dbReference type="eggNOG" id="COG2319">
    <property type="taxonomic scope" value="Bacteria"/>
</dbReference>
<dbReference type="Gene3D" id="1.10.510.10">
    <property type="entry name" value="Transferase(Phosphotransferase) domain 1"/>
    <property type="match status" value="1"/>
</dbReference>
<evidence type="ECO:0000256" key="2">
    <source>
        <dbReference type="ARBA" id="ARBA00022737"/>
    </source>
</evidence>
<keyword evidence="3 6" id="KW-0547">Nucleotide-binding</keyword>
<dbReference type="PROSITE" id="PS00107">
    <property type="entry name" value="PROTEIN_KINASE_ATP"/>
    <property type="match status" value="1"/>
</dbReference>
<dbReference type="AlphaFoldDB" id="A0A1Z1WJB9"/>
<dbReference type="PROSITE" id="PS50082">
    <property type="entry name" value="WD_REPEATS_2"/>
    <property type="match status" value="5"/>
</dbReference>
<accession>A0A1Z1WJB9</accession>
<feature type="repeat" description="WD" evidence="5">
    <location>
        <begin position="567"/>
        <end position="604"/>
    </location>
</feature>
<dbReference type="CDD" id="cd14014">
    <property type="entry name" value="STKc_PknB_like"/>
    <property type="match status" value="1"/>
</dbReference>
<dbReference type="InterPro" id="IPR017441">
    <property type="entry name" value="Protein_kinase_ATP_BS"/>
</dbReference>
<dbReference type="OrthoDB" id="951193at2"/>
<dbReference type="STRING" id="67267.GCA_000716675_06135"/>
<dbReference type="InterPro" id="IPR020472">
    <property type="entry name" value="WD40_PAC1"/>
</dbReference>
<keyword evidence="1 5" id="KW-0853">WD repeat</keyword>
<evidence type="ECO:0000256" key="3">
    <source>
        <dbReference type="ARBA" id="ARBA00022741"/>
    </source>
</evidence>
<feature type="repeat" description="WD" evidence="5">
    <location>
        <begin position="448"/>
        <end position="482"/>
    </location>
</feature>
<dbReference type="GO" id="GO:0004672">
    <property type="term" value="F:protein kinase activity"/>
    <property type="evidence" value="ECO:0007669"/>
    <property type="project" value="InterPro"/>
</dbReference>
<name>A0A1Z1WJB9_9ACTN</name>
<feature type="domain" description="Protein kinase" evidence="8">
    <location>
        <begin position="12"/>
        <end position="271"/>
    </location>
</feature>
<keyword evidence="4 6" id="KW-0067">ATP-binding</keyword>
<dbReference type="CDD" id="cd00200">
    <property type="entry name" value="WD40"/>
    <property type="match status" value="1"/>
</dbReference>
<dbReference type="Pfam" id="PF00069">
    <property type="entry name" value="Pkinase"/>
    <property type="match status" value="1"/>
</dbReference>
<dbReference type="GO" id="GO:0005524">
    <property type="term" value="F:ATP binding"/>
    <property type="evidence" value="ECO:0007669"/>
    <property type="project" value="UniProtKB-UniRule"/>
</dbReference>
<dbReference type="PROSITE" id="PS00678">
    <property type="entry name" value="WD_REPEATS_1"/>
    <property type="match status" value="1"/>
</dbReference>
<evidence type="ECO:0000313" key="9">
    <source>
        <dbReference type="EMBL" id="ARX86534.1"/>
    </source>
</evidence>
<feature type="binding site" evidence="6">
    <location>
        <position position="42"/>
    </location>
    <ligand>
        <name>ATP</name>
        <dbReference type="ChEBI" id="CHEBI:30616"/>
    </ligand>
</feature>
<evidence type="ECO:0000256" key="4">
    <source>
        <dbReference type="ARBA" id="ARBA00022840"/>
    </source>
</evidence>
<dbReference type="KEGG" id="salf:SMD44_06006"/>
<dbReference type="Gene3D" id="2.130.10.10">
    <property type="entry name" value="YVTN repeat-like/Quinoprotein amine dehydrogenase"/>
    <property type="match status" value="3"/>
</dbReference>